<accession>A0AAD5M1K8</accession>
<feature type="region of interest" description="Disordered" evidence="6">
    <location>
        <begin position="1991"/>
        <end position="2012"/>
    </location>
</feature>
<evidence type="ECO:0000259" key="7">
    <source>
        <dbReference type="PROSITE" id="PS50202"/>
    </source>
</evidence>
<dbReference type="Proteomes" id="UP001209570">
    <property type="component" value="Unassembled WGS sequence"/>
</dbReference>
<dbReference type="PANTHER" id="PTHR23053">
    <property type="entry name" value="DLEC1 DELETED IN LUNG AND ESOPHAGEAL CANCER 1"/>
    <property type="match status" value="1"/>
</dbReference>
<dbReference type="PROSITE" id="PS50202">
    <property type="entry name" value="MSP"/>
    <property type="match status" value="1"/>
</dbReference>
<feature type="region of interest" description="Disordered" evidence="6">
    <location>
        <begin position="2290"/>
        <end position="2323"/>
    </location>
</feature>
<organism evidence="8 9">
    <name type="scientific">Pythium insidiosum</name>
    <name type="common">Pythiosis disease agent</name>
    <dbReference type="NCBI Taxonomy" id="114742"/>
    <lineage>
        <taxon>Eukaryota</taxon>
        <taxon>Sar</taxon>
        <taxon>Stramenopiles</taxon>
        <taxon>Oomycota</taxon>
        <taxon>Peronosporomycetes</taxon>
        <taxon>Pythiales</taxon>
        <taxon>Pythiaceae</taxon>
        <taxon>Pythium</taxon>
    </lineage>
</organism>
<keyword evidence="4" id="KW-0969">Cilium</keyword>
<dbReference type="InterPro" id="IPR058536">
    <property type="entry name" value="Ig_CFAP65_4th"/>
</dbReference>
<dbReference type="GO" id="GO:0005930">
    <property type="term" value="C:axoneme"/>
    <property type="evidence" value="ECO:0007669"/>
    <property type="project" value="TreeGrafter"/>
</dbReference>
<feature type="region of interest" description="Disordered" evidence="6">
    <location>
        <begin position="1428"/>
        <end position="1469"/>
    </location>
</feature>
<evidence type="ECO:0000256" key="5">
    <source>
        <dbReference type="ARBA" id="ARBA00023273"/>
    </source>
</evidence>
<feature type="compositionally biased region" description="Low complexity" evidence="6">
    <location>
        <begin position="3209"/>
        <end position="3230"/>
    </location>
</feature>
<comment type="caution">
    <text evidence="8">The sequence shown here is derived from an EMBL/GenBank/DDBJ whole genome shotgun (WGS) entry which is preliminary data.</text>
</comment>
<protein>
    <recommendedName>
        <fullName evidence="7">MSP domain-containing protein</fullName>
    </recommendedName>
</protein>
<dbReference type="GO" id="GO:1904158">
    <property type="term" value="P:axonemal central apparatus assembly"/>
    <property type="evidence" value="ECO:0007669"/>
    <property type="project" value="TreeGrafter"/>
</dbReference>
<evidence type="ECO:0000256" key="1">
    <source>
        <dbReference type="ARBA" id="ARBA00004138"/>
    </source>
</evidence>
<keyword evidence="9" id="KW-1185">Reference proteome</keyword>
<feature type="domain" description="MSP" evidence="7">
    <location>
        <begin position="2558"/>
        <end position="2704"/>
    </location>
</feature>
<sequence>MEHRLQRMKPSELRAAFAIAKARALRQPAAPRIIEFVNADDHTARLSSVVPLQRPLFEPSPAEVWIDEYTPFHSLTIKLSFRNCDSVARRLKIEAPASPLFKILPFQSPHSANRMDGKVAAGMEIAFLLEFSPQEVADLSLDLVCCTERERFALPVRVRGRVAALDIPDDLDFGVCPVKVVTSKVLMVRNVGSRAGKFAFSMSAPFLSVLPESAVLEASASVQLELRMCPPRLQDGVGELTIVNDAGQIVVVTLHGDVRNLDAYLSAPLVEPNATYISLSSRKPIKICNDSEHPLEFAWKAFPTAHDEQLERERLLDELVRMEAAELNQLVDEMSSEDEDRRGGGAPPFDARKMLETKYKHLRRAVLDDAMEFADECFSLTPLSGRVWAHSEVDVVATFSPTMALRYACHAYLEIGGQEGRLPLQIRGVGIGPKAKVVYNELIDFGEVFISDERTRDFTIQNKGEIPAHYELAVIDPPLPASGLTLRVEPSRGTLSVNEMSKVEVSFGSHQLGDVFHALRFRLQGSEEQVVVRVKATVVPPVFRFDSDQLDFGAVSYSFPQVKTVKLVNASKINMRYTLRIPEETACKKKEFEIQPSSGCLDAYGEQELRILFTSMCVKLYDYRLVVNVAGISSDLLALPIKAQSFVPEVVVAQSELDFGASFLRHPHRQTLVLENRSAHLFARFEIVEQDEHSKAIASYTTPERIGVIRPEERAAVEIFLSCEKLGPIRLPMAVTIPGSTDLPLAVTLTAVGTGPRIELDQLEVNWGSCSCLVDHTRVLTMTNRSLIPAPFKTFIRNARSKFSVDVKEGVVAPGESATLVLIANLDDTITFKDQLHILVAEGENLIVPLSVRGTGTTMWSHSELRVIDFGYQMTTRECEWSCTLENKGKRAQLLTWSNRTALRHKMTLIDTSSANAAKKKKAAAGKQTAGNSSAPAESLASPDEVAAVFSVFPATIELKPRTACVFVFKGVSARAGVIAEELVCETRVGKEKNTKVAFVTEVRGHFVDPHLEPSVPALHFEYVHDPARTEIPRQVQPLSLRNACALPLSFTLRTQPPFSLDCWEAELKPGEHVDLMVEFYPGFKDDHRCRVLQGKVAVAYVAHPQRDSVELVGDISFPNLEFETTKIDFGCTLNDTQRSMLVSIRNISRVDTAFRWVFIEDEQEARAAATAKRPYIPVNQVFDILPIRGVLRPGEKENIEFLFYGHANRKFKSLVACEVEGGPEYELTLLGEASSLVYRLDKQCLDFGSVLYNKTEDREFAILNVGKVPFSFQIMTDHVRAPPRSVQVAPMSGKIAPNDKQRILVQLRPGIPEPFEEILFIEVAHFEPIAFKLLGNGIFAAVSLNLPREFHAASTIAGEPPKWRELKKRARLSLESSILSAAIIATGTSNNTGAMSGSDSKTSISTEIEASRLFFAEYLLHQERKSHQSAISATPQKSEGVDVDAEASRAESDNGASQTPAVVQMPKPRGAKSETSSFLLSHFVLDFGFVVLGTHRTKKFSVANIGPTPASFQFDKNLAQSRGFQLDPERVVRLPERQSVEFTVTFQARKNIALGLHSVQLPIAMKNGPPTLVTFRAVVTVPDIALSTDQLDFGCMAVGTSHTMFTQLHNVSTVPAEWAIKKPMGSARDLSYFRVLPSSGTLGPGNKANLQIDFMPHEGRHFSLKLPVKVAANAKTRSLVLRGEGDELRLSFVPPIVELGPVLPCSEPIEHLVELRNESNYAVEVIALDFDTAYKEDEELLRSAQGYGSDDVMQLPLRPPDLPWRSYLEEHGAIPQPQVDTSDSESQETTAREGEASTEPNGAVQEESADVSPNDESLSAPVDPRQAELDAIHREHLAVWTIDEAIEKLCRQLHSALGHAVRVALGIESRDPIAQEGSEEPNNPPAPETLDADEDAEIVQADAELSPESEAPGEQVSADEDARVDIEAETLRRQVDAFFSSTEPSRRLVTSYQDYTKGMEATRYLLARFVARDCKNLLGLAPGEALLAADASEPAPESQEQNATPPALCPGQMNASTFTTMLKTVARADNFALEYAITEVSAPLTLHNALSAAIDKHARELELSHLALPPPQKSQLIRRPAPRFAQEVGVFDASLGFEIVGQPRREFTLFCRATSSVPQINSDPRNVFMSRVKSRSEGSFVSKKFVLSKNVFEFGPLIVPAIAAAPPQSEDDFADLLASSAKNPGIVTHNRNIDTFRISNTSKYALQVDFTLQNQDGDEAAPTVFAFAPKRLELAEGETKDVRVWASPVREGLHEDALICCVSDNPEPVAFALSCYGCTPKLGLRGPWEQPAADTTSEQEPASVAATPVTSPRGDAASPSAVSGPVLDFEKLLLRRQDEKTFLLENQGAIAVTWRVVNPDAIPSDFRIFPLEGVVKPFQQTPVVVSFTAMTEALHKYALQIEFSDADSALRVDERRRMLSLVLQAEAYKIDVCSFESDSPADASPPGTRDGSLDFGLVRVGESHSRSFNIRNRGKYDIKFALTLRSPMARELFHVEPVEQVLAPDSVAQVRVTFQARRHEVTLKDNKDIKCTIVEMLTREPCADFLVLTSARAVFSAFRLQPQRGISFGALKFSDKPRTKRLEIRNDGEFVFKFRVRCADKSLNENTSPAPALTLESELTPGTLVAGQFTVTPDCGAIDPGTTVSLDVTFQPKDCDVYRELLHVDITGRSTVDAAAENALVYELVGESCFPGINASDVESIFEEQIVVRSLGPDAAMTSNSGATAAATASLLSLQTVVYAEREKVFSFGAMIAAPSGKGCVERFKISNPTKVTTTVQFQITPSPGTANDSGATPATTAAFTVQPAVWEIPPLEHRFVNVHFKPTAILSYTAIFTARVQDAPTQVTPDTVLQFELRGEGTMPCVTILEPAQRDAASGALLVAFDRVRVSKSKDTRLVLRNDGILPATVLFAMAANPNFVFAHGNGSIVISPRVTETLTIQFKPQKAHDEVVSTTLKITVQNNPFEETTVRLSGRGYREDVVLEDLPFGHDDQLHFEDIQLGRDDTAVAPESVRTFTISNQSNAVVRFVWPKVAPFSFSPSVGHLRPRGYRLITAVFSPQTSTEATGAESAVVFKDHKIALQCQRVQLRDVDAAGTANDWDDTMRLVTYDGASDASPFIPEPGFEPEGAPSTVTLSCFAAADMMSFRSSVSAIAFKRTFMLQVCTHKFSLQNTSKISLPFAWRWIRAGTAADSAPGMGLMDEATSLTTSTLAPSASTTSSSVLSRSIPADGAGEDDSDEDCPFDITPDNGVIAAEDSQTFVVRFAPMEVDDFRYELFLDVPSDSSSSAPLRIPVIGSSLRPACHFDVERSDYAQRRAPNRPGPHDELGPLDPSIKVIEMESLGIRVRNTKRFYVVNPTNVSYEFAWTPEGELNPCFRCATPKGLMLAGKRCEMIFEFTPQQLDLQEMFWRFTIPHFQVNQLFLFVGTTTEPRVTLDRGSVNFNTLLIGTKASQSVALLNHEHIPFNFVFDKTALDFGGEAPALLVSPLSGVVPPNGRALIDVEFIPSEEKSYNFNLNCIIKRKPTRLSLNVKGEGYSIHDSIAILDSTTSDPTANDLHAAILGTGNTLEFGAVRVHEIASRHIVISNTGKFNFEFNWSHGATHKQSGVGQIVLPPSLSIEPLQGTVKKNDKVTCRISFAPTKPTTLDTLGPLTCTIAGARHYIFALHGTAVPPSLQFSFTSHDFGPCFIADADATTPQSERVTLTIFNMDAESGVDLDCLFEKKPHLRVDCPPTSVGPRDSVSIPIVFTARQEMSYLELVPFVVNGSTTVSVSIRGEGVAPKVELANSSMQALTFGALQVGQQISRTVKIINRTKRKAAVEIVDGESGHGEKTDDDVSLSSLGINVFPTGELTLKAKESVDVEFRFAPTRRLLPFQRDVFLRVAGSQRRLLTLSGCCQGMDVQLETDTLSFGTVCLGSHVLRKVHLQNRGDVAARFQWNTRAFAPDFMITPVEGVIAPNHHKTFEITFKPTSINPDVRYERLCCTLDGTEPVYLTLVGACVKQTTSAVQDVHFDSRVREELTKTITIDNPSLMPWNLLPVVQGEHWSCPENVAVPAEGKATLTVVYVPLTMTRQPGGDDGDAVNQRRPEQHEGSIFCAVPDGSALVYHLFGKATAPAPVASLSFTTPAKKSLPISIAVTNWLKATQQFNVELTIPQDNRSVIVQGAPSFVVQAGSTRNYHMKFFSFTECVVALGVRFVNPTNGEYLHYDVSVSATRAAEVETLHLEAPVRQSVRKTVAIENPFFGRDTQ</sequence>
<evidence type="ECO:0000313" key="8">
    <source>
        <dbReference type="EMBL" id="KAJ0401033.1"/>
    </source>
</evidence>
<dbReference type="InterPro" id="IPR000535">
    <property type="entry name" value="MSP_dom"/>
</dbReference>
<proteinExistence type="predicted"/>
<dbReference type="Pfam" id="PF22544">
    <property type="entry name" value="HYDIN_VesB_CFA65-like_Ig"/>
    <property type="match status" value="6"/>
</dbReference>
<dbReference type="InterPro" id="IPR013783">
    <property type="entry name" value="Ig-like_fold"/>
</dbReference>
<evidence type="ECO:0000256" key="2">
    <source>
        <dbReference type="ARBA" id="ARBA00004496"/>
    </source>
</evidence>
<name>A0AAD5M1K8_PYTIN</name>
<dbReference type="Gene3D" id="2.60.40.10">
    <property type="entry name" value="Immunoglobulins"/>
    <property type="match status" value="24"/>
</dbReference>
<gene>
    <name evidence="8" type="ORF">P43SY_009913</name>
</gene>
<evidence type="ECO:0000313" key="9">
    <source>
        <dbReference type="Proteomes" id="UP001209570"/>
    </source>
</evidence>
<evidence type="ECO:0000256" key="4">
    <source>
        <dbReference type="ARBA" id="ARBA00023069"/>
    </source>
</evidence>
<dbReference type="Pfam" id="PF24507">
    <property type="entry name" value="Ig_CFAP65_4th"/>
    <property type="match status" value="1"/>
</dbReference>
<keyword evidence="5" id="KW-0966">Cell projection</keyword>
<dbReference type="EMBL" id="JAKCXM010000139">
    <property type="protein sequence ID" value="KAJ0401033.1"/>
    <property type="molecule type" value="Genomic_DNA"/>
</dbReference>
<feature type="region of interest" description="Disordered" evidence="6">
    <location>
        <begin position="3209"/>
        <end position="3239"/>
    </location>
</feature>
<dbReference type="GO" id="GO:0003341">
    <property type="term" value="P:cilium movement"/>
    <property type="evidence" value="ECO:0007669"/>
    <property type="project" value="TreeGrafter"/>
</dbReference>
<comment type="subcellular location">
    <subcellularLocation>
        <location evidence="1">Cell projection</location>
        <location evidence="1">Cilium</location>
    </subcellularLocation>
    <subcellularLocation>
        <location evidence="2">Cytoplasm</location>
    </subcellularLocation>
</comment>
<feature type="compositionally biased region" description="Polar residues" evidence="6">
    <location>
        <begin position="1429"/>
        <end position="1438"/>
    </location>
</feature>
<reference evidence="8" key="1">
    <citation type="submission" date="2021-12" db="EMBL/GenBank/DDBJ databases">
        <title>Prjna785345.</title>
        <authorList>
            <person name="Rujirawat T."/>
            <person name="Krajaejun T."/>
        </authorList>
    </citation>
    <scope>NUCLEOTIDE SEQUENCE</scope>
    <source>
        <strain evidence="8">Pi057C3</strain>
    </source>
</reference>
<dbReference type="PANTHER" id="PTHR23053:SF0">
    <property type="entry name" value="HYDROCEPHALUS-INDUCING PROTEIN HOMOLOG"/>
    <property type="match status" value="1"/>
</dbReference>
<dbReference type="InterPro" id="IPR033305">
    <property type="entry name" value="Hydin-like"/>
</dbReference>
<evidence type="ECO:0000256" key="6">
    <source>
        <dbReference type="SAM" id="MobiDB-lite"/>
    </source>
</evidence>
<evidence type="ECO:0000256" key="3">
    <source>
        <dbReference type="ARBA" id="ARBA00022490"/>
    </source>
</evidence>
<keyword evidence="3" id="KW-0963">Cytoplasm</keyword>
<dbReference type="InterPro" id="IPR053879">
    <property type="entry name" value="HYDIN_VesB_CFA65-like_Ig"/>
</dbReference>
<feature type="region of interest" description="Disordered" evidence="6">
    <location>
        <begin position="1774"/>
        <end position="1823"/>
    </location>
</feature>